<evidence type="ECO:0000313" key="3">
    <source>
        <dbReference type="Proteomes" id="UP001595823"/>
    </source>
</evidence>
<dbReference type="Pfam" id="PF10011">
    <property type="entry name" value="DUF2254"/>
    <property type="match status" value="1"/>
</dbReference>
<evidence type="ECO:0000313" key="2">
    <source>
        <dbReference type="EMBL" id="MFC4335781.1"/>
    </source>
</evidence>
<feature type="transmembrane region" description="Helical" evidence="1">
    <location>
        <begin position="21"/>
        <end position="44"/>
    </location>
</feature>
<accession>A0ABV8TZ14</accession>
<gene>
    <name evidence="2" type="ORF">ACFPET_11265</name>
</gene>
<dbReference type="EMBL" id="JBHSDK010000015">
    <property type="protein sequence ID" value="MFC4335781.1"/>
    <property type="molecule type" value="Genomic_DNA"/>
</dbReference>
<feature type="transmembrane region" description="Helical" evidence="1">
    <location>
        <begin position="81"/>
        <end position="101"/>
    </location>
</feature>
<dbReference type="RefSeq" id="WP_380620980.1">
    <property type="nucleotide sequence ID" value="NZ_JBHSDK010000015.1"/>
</dbReference>
<dbReference type="InterPro" id="IPR018723">
    <property type="entry name" value="DUF2254_membrane"/>
</dbReference>
<evidence type="ECO:0000256" key="1">
    <source>
        <dbReference type="SAM" id="Phobius"/>
    </source>
</evidence>
<dbReference type="Proteomes" id="UP001595823">
    <property type="component" value="Unassembled WGS sequence"/>
</dbReference>
<keyword evidence="1" id="KW-0812">Transmembrane</keyword>
<reference evidence="3" key="1">
    <citation type="journal article" date="2019" name="Int. J. Syst. Evol. Microbiol.">
        <title>The Global Catalogue of Microorganisms (GCM) 10K type strain sequencing project: providing services to taxonomists for standard genome sequencing and annotation.</title>
        <authorList>
            <consortium name="The Broad Institute Genomics Platform"/>
            <consortium name="The Broad Institute Genome Sequencing Center for Infectious Disease"/>
            <person name="Wu L."/>
            <person name="Ma J."/>
        </authorList>
    </citation>
    <scope>NUCLEOTIDE SEQUENCE [LARGE SCALE GENOMIC DNA]</scope>
    <source>
        <strain evidence="3">IBRC-M 10908</strain>
    </source>
</reference>
<comment type="caution">
    <text evidence="2">The sequence shown here is derived from an EMBL/GenBank/DDBJ whole genome shotgun (WGS) entry which is preliminary data.</text>
</comment>
<keyword evidence="1" id="KW-1133">Transmembrane helix</keyword>
<keyword evidence="3" id="KW-1185">Reference proteome</keyword>
<keyword evidence="1" id="KW-0472">Membrane</keyword>
<feature type="transmembrane region" description="Helical" evidence="1">
    <location>
        <begin position="122"/>
        <end position="140"/>
    </location>
</feature>
<name>A0ABV8TZ14_9ACTN</name>
<organism evidence="2 3">
    <name type="scientific">Salininema proteolyticum</name>
    <dbReference type="NCBI Taxonomy" id="1607685"/>
    <lineage>
        <taxon>Bacteria</taxon>
        <taxon>Bacillati</taxon>
        <taxon>Actinomycetota</taxon>
        <taxon>Actinomycetes</taxon>
        <taxon>Glycomycetales</taxon>
        <taxon>Glycomycetaceae</taxon>
        <taxon>Salininema</taxon>
    </lineage>
</organism>
<feature type="transmembrane region" description="Helical" evidence="1">
    <location>
        <begin position="152"/>
        <end position="174"/>
    </location>
</feature>
<proteinExistence type="predicted"/>
<protein>
    <submittedName>
        <fullName evidence="2">DUF2254 domain-containing protein</fullName>
    </submittedName>
</protein>
<sequence>MKVIPAYRHRRLSTMREHLRNSFVVLPGLAIVASAALAVAAWWADDLLSRLFREASLEPLLTDLAVLTRPASAMVNTVSSAMLTFVGVVFSISLVALQMAANSFSQRVLLLYVRSRITKATLSIFLGTFVYSMLISLEFADYQEGSELTTVPFFGSLTAILLVFASLFLFIIYVDSTISLLRLSEVVDVISRDTLKTMRYLSRTSRGGELAPGLPEPEHEPLVLTHDGKSGALQDVDIVRLVRYARRHGVLIRLIPRPGDFITTGTPIARVTGGDFRPHLLAKCLSVGADRSLYQDVAFGLRQLADIACKALSPGVNDPTTAVQVIDRLQELLGHLCHAPFEQTAFSDKKGEIRLLTRHSTWTSLVDLAFTEIRSYGADSPQVTRRLSAALTDLAGIVPDDRRDPLHRHLDQLRADVAAAVPNPADARFALEPDRQGIG</sequence>